<dbReference type="Gene3D" id="3.30.565.10">
    <property type="entry name" value="Histidine kinase-like ATPase, C-terminal domain"/>
    <property type="match status" value="1"/>
</dbReference>
<comment type="catalytic activity">
    <reaction evidence="1">
        <text>ATP + protein L-histidine = ADP + protein N-phospho-L-histidine.</text>
        <dbReference type="EC" id="2.7.13.3"/>
    </reaction>
</comment>
<feature type="domain" description="Histidine kinase" evidence="7">
    <location>
        <begin position="1"/>
        <end position="185"/>
    </location>
</feature>
<proteinExistence type="predicted"/>
<dbReference type="SMART" id="SM00387">
    <property type="entry name" value="HATPase_c"/>
    <property type="match status" value="1"/>
</dbReference>
<dbReference type="PANTHER" id="PTHR43711:SF1">
    <property type="entry name" value="HISTIDINE KINASE 1"/>
    <property type="match status" value="1"/>
</dbReference>
<dbReference type="SUPFAM" id="SSF55874">
    <property type="entry name" value="ATPase domain of HSP90 chaperone/DNA topoisomerase II/histidine kinase"/>
    <property type="match status" value="1"/>
</dbReference>
<dbReference type="FunFam" id="3.30.565.10:FF:000006">
    <property type="entry name" value="Sensor histidine kinase WalK"/>
    <property type="match status" value="1"/>
</dbReference>
<evidence type="ECO:0000313" key="8">
    <source>
        <dbReference type="EMBL" id="GAG04530.1"/>
    </source>
</evidence>
<feature type="non-terminal residue" evidence="8">
    <location>
        <position position="1"/>
    </location>
</feature>
<dbReference type="Pfam" id="PF02518">
    <property type="entry name" value="HATPase_c"/>
    <property type="match status" value="1"/>
</dbReference>
<keyword evidence="6" id="KW-0902">Two-component regulatory system</keyword>
<reference evidence="8" key="1">
    <citation type="journal article" date="2014" name="Front. Microbiol.">
        <title>High frequency of phylogenetically diverse reductive dehalogenase-homologous genes in deep subseafloor sedimentary metagenomes.</title>
        <authorList>
            <person name="Kawai M."/>
            <person name="Futagami T."/>
            <person name="Toyoda A."/>
            <person name="Takaki Y."/>
            <person name="Nishi S."/>
            <person name="Hori S."/>
            <person name="Arai W."/>
            <person name="Tsubouchi T."/>
            <person name="Morono Y."/>
            <person name="Uchiyama I."/>
            <person name="Ito T."/>
            <person name="Fujiyama A."/>
            <person name="Inagaki F."/>
            <person name="Takami H."/>
        </authorList>
    </citation>
    <scope>NUCLEOTIDE SEQUENCE</scope>
    <source>
        <strain evidence="8">Expedition CK06-06</strain>
    </source>
</reference>
<evidence type="ECO:0000259" key="7">
    <source>
        <dbReference type="PROSITE" id="PS50109"/>
    </source>
</evidence>
<dbReference type="InterPro" id="IPR036890">
    <property type="entry name" value="HATPase_C_sf"/>
</dbReference>
<dbReference type="InterPro" id="IPR003594">
    <property type="entry name" value="HATPase_dom"/>
</dbReference>
<dbReference type="AlphaFoldDB" id="X0UG41"/>
<evidence type="ECO:0000256" key="1">
    <source>
        <dbReference type="ARBA" id="ARBA00000085"/>
    </source>
</evidence>
<dbReference type="PRINTS" id="PR00344">
    <property type="entry name" value="BCTRLSENSOR"/>
</dbReference>
<dbReference type="CDD" id="cd00075">
    <property type="entry name" value="HATPase"/>
    <property type="match status" value="1"/>
</dbReference>
<dbReference type="EMBL" id="BARS01026788">
    <property type="protein sequence ID" value="GAG04530.1"/>
    <property type="molecule type" value="Genomic_DNA"/>
</dbReference>
<dbReference type="InterPro" id="IPR005467">
    <property type="entry name" value="His_kinase_dom"/>
</dbReference>
<evidence type="ECO:0000256" key="6">
    <source>
        <dbReference type="ARBA" id="ARBA00023012"/>
    </source>
</evidence>
<dbReference type="EC" id="2.7.13.3" evidence="2"/>
<name>X0UG41_9ZZZZ</name>
<dbReference type="GO" id="GO:0004673">
    <property type="term" value="F:protein histidine kinase activity"/>
    <property type="evidence" value="ECO:0007669"/>
    <property type="project" value="UniProtKB-EC"/>
</dbReference>
<organism evidence="8">
    <name type="scientific">marine sediment metagenome</name>
    <dbReference type="NCBI Taxonomy" id="412755"/>
    <lineage>
        <taxon>unclassified sequences</taxon>
        <taxon>metagenomes</taxon>
        <taxon>ecological metagenomes</taxon>
    </lineage>
</organism>
<comment type="caution">
    <text evidence="8">The sequence shown here is derived from an EMBL/GenBank/DDBJ whole genome shotgun (WGS) entry which is preliminary data.</text>
</comment>
<keyword evidence="5" id="KW-0418">Kinase</keyword>
<sequence>DYFQTIEESAETLLTLLNDLLDLTKLETGKMKFEYVPTDLSILCDQIIDEFRSMFSERNLTIRCECNVNKEVAVDAEKIKQVLRNLISNAGKFSPDGGAIDVYMHQREDTVLAVVCDQGPGVPDDELEAVFDKFVQSSKTNTGAGGTGLGLAICQEIITAHKGRIWAENRSEGGAVFSFEIPLSVDANAEESVLVGAGNDSDSNVND</sequence>
<protein>
    <recommendedName>
        <fullName evidence="2">histidine kinase</fullName>
        <ecNumber evidence="2">2.7.13.3</ecNumber>
    </recommendedName>
</protein>
<evidence type="ECO:0000256" key="3">
    <source>
        <dbReference type="ARBA" id="ARBA00022553"/>
    </source>
</evidence>
<evidence type="ECO:0000256" key="2">
    <source>
        <dbReference type="ARBA" id="ARBA00012438"/>
    </source>
</evidence>
<gene>
    <name evidence="8" type="ORF">S01H1_42167</name>
</gene>
<dbReference type="Gene3D" id="1.10.287.130">
    <property type="match status" value="1"/>
</dbReference>
<dbReference type="PANTHER" id="PTHR43711">
    <property type="entry name" value="TWO-COMPONENT HISTIDINE KINASE"/>
    <property type="match status" value="1"/>
</dbReference>
<dbReference type="GO" id="GO:0000160">
    <property type="term" value="P:phosphorelay signal transduction system"/>
    <property type="evidence" value="ECO:0007669"/>
    <property type="project" value="UniProtKB-KW"/>
</dbReference>
<dbReference type="InterPro" id="IPR004358">
    <property type="entry name" value="Sig_transdc_His_kin-like_C"/>
</dbReference>
<evidence type="ECO:0000256" key="4">
    <source>
        <dbReference type="ARBA" id="ARBA00022679"/>
    </source>
</evidence>
<keyword evidence="4" id="KW-0808">Transferase</keyword>
<evidence type="ECO:0000256" key="5">
    <source>
        <dbReference type="ARBA" id="ARBA00022777"/>
    </source>
</evidence>
<keyword evidence="3" id="KW-0597">Phosphoprotein</keyword>
<accession>X0UG41</accession>
<dbReference type="PROSITE" id="PS50109">
    <property type="entry name" value="HIS_KIN"/>
    <property type="match status" value="1"/>
</dbReference>
<dbReference type="InterPro" id="IPR050736">
    <property type="entry name" value="Sensor_HK_Regulatory"/>
</dbReference>